<reference evidence="2 3" key="1">
    <citation type="submission" date="2014-11" db="EMBL/GenBank/DDBJ databases">
        <title>Draft Genome Sequences of Paenibacillus polymyxa NRRL B-30509 and Paenibacillus terrae NRRL B-30644, Strains from a Poultry Environment that Produce Tridecaptin A and Paenicidins.</title>
        <authorList>
            <person name="van Belkum M.J."/>
            <person name="Lohans C.T."/>
            <person name="Vederas J.C."/>
        </authorList>
    </citation>
    <scope>NUCLEOTIDE SEQUENCE [LARGE SCALE GENOMIC DNA]</scope>
    <source>
        <strain evidence="2 3">NRRL B-30644</strain>
    </source>
</reference>
<dbReference type="OrthoDB" id="2382175at2"/>
<dbReference type="EMBL" id="JTHP01000082">
    <property type="protein sequence ID" value="KJD42842.1"/>
    <property type="molecule type" value="Genomic_DNA"/>
</dbReference>
<dbReference type="InterPro" id="IPR024760">
    <property type="entry name" value="HTH_dom_conjug_TS-like"/>
</dbReference>
<dbReference type="RefSeq" id="WP_044648834.1">
    <property type="nucleotide sequence ID" value="NZ_JTHP01000082.1"/>
</dbReference>
<keyword evidence="3" id="KW-1185">Reference proteome</keyword>
<proteinExistence type="predicted"/>
<organism evidence="2 3">
    <name type="scientific">Paenibacillus terrae</name>
    <dbReference type="NCBI Taxonomy" id="159743"/>
    <lineage>
        <taxon>Bacteria</taxon>
        <taxon>Bacillati</taxon>
        <taxon>Bacillota</taxon>
        <taxon>Bacilli</taxon>
        <taxon>Bacillales</taxon>
        <taxon>Paenibacillaceae</taxon>
        <taxon>Paenibacillus</taxon>
    </lineage>
</organism>
<name>A0A0D7WYL5_9BACL</name>
<protein>
    <recommendedName>
        <fullName evidence="1">Helix-turn-helix conjugative transposon-like domain-containing protein</fullName>
    </recommendedName>
</protein>
<evidence type="ECO:0000259" key="1">
    <source>
        <dbReference type="Pfam" id="PF12645"/>
    </source>
</evidence>
<evidence type="ECO:0000313" key="2">
    <source>
        <dbReference type="EMBL" id="KJD42842.1"/>
    </source>
</evidence>
<dbReference type="AlphaFoldDB" id="A0A0D7WYL5"/>
<sequence length="95" mass="10799">MENEMFDLVSLAQNGDKEALAMVISFFLPNLRQARSKVKPDSKDDIEQSIVEILIKKVLTYDLKNVPDFTNFCAQFGELQKTQIVDTDFVNNVKG</sequence>
<gene>
    <name evidence="2" type="ORF">QD47_26005</name>
</gene>
<dbReference type="Pfam" id="PF12645">
    <property type="entry name" value="HTH_16"/>
    <property type="match status" value="1"/>
</dbReference>
<dbReference type="Proteomes" id="UP000032534">
    <property type="component" value="Unassembled WGS sequence"/>
</dbReference>
<accession>A0A0D7WYL5</accession>
<feature type="domain" description="Helix-turn-helix conjugative transposon-like" evidence="1">
    <location>
        <begin position="6"/>
        <end position="62"/>
    </location>
</feature>
<comment type="caution">
    <text evidence="2">The sequence shown here is derived from an EMBL/GenBank/DDBJ whole genome shotgun (WGS) entry which is preliminary data.</text>
</comment>
<dbReference type="PATRIC" id="fig|159743.3.peg.5770"/>
<evidence type="ECO:0000313" key="3">
    <source>
        <dbReference type="Proteomes" id="UP000032534"/>
    </source>
</evidence>